<dbReference type="AlphaFoldDB" id="A0A6J3K4N4"/>
<dbReference type="PANTHER" id="PTHR15002">
    <property type="entry name" value="RIBOSOMAL BIOGENESIS PROTEIN LAS1L"/>
    <property type="match status" value="1"/>
</dbReference>
<dbReference type="KEGG" id="bvk:117232280"/>
<gene>
    <name evidence="2" type="primary">LOC117232280</name>
</gene>
<dbReference type="Proteomes" id="UP000504631">
    <property type="component" value="Unplaced"/>
</dbReference>
<dbReference type="GO" id="GO:0090730">
    <property type="term" value="C:Las1 complex"/>
    <property type="evidence" value="ECO:0007669"/>
    <property type="project" value="InterPro"/>
</dbReference>
<protein>
    <submittedName>
        <fullName evidence="2">Uncharacterized protein LOC117232280 isoform X1</fullName>
    </submittedName>
</protein>
<dbReference type="GeneID" id="117232280"/>
<organism evidence="1 2">
    <name type="scientific">Bombus vosnesenskii</name>
    <dbReference type="NCBI Taxonomy" id="207650"/>
    <lineage>
        <taxon>Eukaryota</taxon>
        <taxon>Metazoa</taxon>
        <taxon>Ecdysozoa</taxon>
        <taxon>Arthropoda</taxon>
        <taxon>Hexapoda</taxon>
        <taxon>Insecta</taxon>
        <taxon>Pterygota</taxon>
        <taxon>Neoptera</taxon>
        <taxon>Endopterygota</taxon>
        <taxon>Hymenoptera</taxon>
        <taxon>Apocrita</taxon>
        <taxon>Aculeata</taxon>
        <taxon>Apoidea</taxon>
        <taxon>Anthophila</taxon>
        <taxon>Apidae</taxon>
        <taxon>Bombus</taxon>
        <taxon>Pyrobombus</taxon>
    </lineage>
</organism>
<accession>A0A6J3K4N4</accession>
<evidence type="ECO:0000313" key="1">
    <source>
        <dbReference type="Proteomes" id="UP000504631"/>
    </source>
</evidence>
<sequence length="647" mass="75749">MALSMRQEDVKQVPWFSLAEWHQVHKQIYSNDINEQTEGYEMLLAWQARIPKLPIGIDCTLSIMQVCVRDREWTPKINNGELPITYENDLCLMYSTTIMRILNHISNIGHMKQTSLFQIAKHLNIPEWIVNLRHDTAHGYEVPSIGVLRIAVNILLAWLHEEYWAAEAKRMEECLISEESMKEVQKTEEVQDFDDLIELWTSVSLYIHVGYHLVSNVPDPQLKETLQDLRSYAISLLQKNSENMENNKDNYIEAASDDIKNDKKYTLETARIVLLSEISRYLSKKSIPDKKDIVCNTLLSSEVFLPSKNMLSIFTQSESIENKLEKDVLPLDMLKFWKDIIFLLCEKDLMEVLIIKLLELIKNEEVNKERKLLASLWISSISYSFLKLDSAHDISRVLEYQLEKIQKNLPPKVFELKVKEETDRTYPHLKCVLWFNLSDTVLPCLTDMKFISKLILNINEFSLKFIVPILELIHPKIDNESKQLLLNLMNVYAMVPLDKNDTNFPEYEQIFTLNDLKDSECLLDINKEQNKVVDKIPRFLAGQEIRNNWNFAVATYNWAECPIGLLPWQNDTLKFINPPNIVVQKYDVSVLESEIVPGNIDRKNLRMQGQINWNNVLRQKKRVKRKQERRNANIIMNKALETVKKRK</sequence>
<proteinExistence type="predicted"/>
<dbReference type="GO" id="GO:0000470">
    <property type="term" value="P:maturation of LSU-rRNA"/>
    <property type="evidence" value="ECO:0007669"/>
    <property type="project" value="TreeGrafter"/>
</dbReference>
<dbReference type="Pfam" id="PF04031">
    <property type="entry name" value="Las1"/>
    <property type="match status" value="1"/>
</dbReference>
<name>A0A6J3K4N4_9HYME</name>
<evidence type="ECO:0000313" key="2">
    <source>
        <dbReference type="RefSeq" id="XP_033347466.1"/>
    </source>
</evidence>
<dbReference type="RefSeq" id="XP_033347466.1">
    <property type="nucleotide sequence ID" value="XM_033491575.1"/>
</dbReference>
<dbReference type="InterPro" id="IPR007174">
    <property type="entry name" value="Las1"/>
</dbReference>
<keyword evidence="1" id="KW-1185">Reference proteome</keyword>
<dbReference type="GO" id="GO:0000460">
    <property type="term" value="P:maturation of 5.8S rRNA"/>
    <property type="evidence" value="ECO:0007669"/>
    <property type="project" value="TreeGrafter"/>
</dbReference>
<dbReference type="GO" id="GO:0030687">
    <property type="term" value="C:preribosome, large subunit precursor"/>
    <property type="evidence" value="ECO:0007669"/>
    <property type="project" value="TreeGrafter"/>
</dbReference>
<reference evidence="2" key="1">
    <citation type="submission" date="2025-08" db="UniProtKB">
        <authorList>
            <consortium name="RefSeq"/>
        </authorList>
    </citation>
    <scope>IDENTIFICATION</scope>
    <source>
        <tissue evidence="2">Muscle</tissue>
    </source>
</reference>
<dbReference type="PANTHER" id="PTHR15002:SF0">
    <property type="entry name" value="RIBOSOMAL BIOGENESIS PROTEIN LAS1L"/>
    <property type="match status" value="1"/>
</dbReference>
<dbReference type="GO" id="GO:0004519">
    <property type="term" value="F:endonuclease activity"/>
    <property type="evidence" value="ECO:0007669"/>
    <property type="project" value="InterPro"/>
</dbReference>